<organism evidence="12 13">
    <name type="scientific">Natrinema versiforme</name>
    <dbReference type="NCBI Taxonomy" id="88724"/>
    <lineage>
        <taxon>Archaea</taxon>
        <taxon>Methanobacteriati</taxon>
        <taxon>Methanobacteriota</taxon>
        <taxon>Stenosarchaea group</taxon>
        <taxon>Halobacteria</taxon>
        <taxon>Halobacteriales</taxon>
        <taxon>Natrialbaceae</taxon>
        <taxon>Natrinema</taxon>
    </lineage>
</organism>
<feature type="transmembrane region" description="Helical" evidence="10">
    <location>
        <begin position="60"/>
        <end position="82"/>
    </location>
</feature>
<evidence type="ECO:0000259" key="11">
    <source>
        <dbReference type="PROSITE" id="PS50109"/>
    </source>
</evidence>
<feature type="transmembrane region" description="Helical" evidence="10">
    <location>
        <begin position="226"/>
        <end position="246"/>
    </location>
</feature>
<dbReference type="GO" id="GO:0007234">
    <property type="term" value="P:osmosensory signaling via phosphorelay pathway"/>
    <property type="evidence" value="ECO:0007669"/>
    <property type="project" value="TreeGrafter"/>
</dbReference>
<evidence type="ECO:0000256" key="6">
    <source>
        <dbReference type="ARBA" id="ARBA00022777"/>
    </source>
</evidence>
<dbReference type="KEGG" id="nvr:FEJ81_16110"/>
<keyword evidence="10" id="KW-1133">Transmembrane helix</keyword>
<evidence type="ECO:0000256" key="10">
    <source>
        <dbReference type="SAM" id="Phobius"/>
    </source>
</evidence>
<keyword evidence="10" id="KW-0472">Membrane</keyword>
<keyword evidence="5" id="KW-0547">Nucleotide-binding</keyword>
<dbReference type="GeneID" id="40266829"/>
<feature type="transmembrane region" description="Helical" evidence="10">
    <location>
        <begin position="34"/>
        <end position="54"/>
    </location>
</feature>
<feature type="region of interest" description="Disordered" evidence="9">
    <location>
        <begin position="1"/>
        <end position="20"/>
    </location>
</feature>
<evidence type="ECO:0000256" key="1">
    <source>
        <dbReference type="ARBA" id="ARBA00000085"/>
    </source>
</evidence>
<feature type="transmembrane region" description="Helical" evidence="10">
    <location>
        <begin position="155"/>
        <end position="176"/>
    </location>
</feature>
<feature type="transmembrane region" description="Helical" evidence="10">
    <location>
        <begin position="196"/>
        <end position="214"/>
    </location>
</feature>
<feature type="transmembrane region" description="Helical" evidence="10">
    <location>
        <begin position="94"/>
        <end position="117"/>
    </location>
</feature>
<dbReference type="RefSeq" id="WP_138246250.1">
    <property type="nucleotide sequence ID" value="NZ_CP040330.1"/>
</dbReference>
<gene>
    <name evidence="12" type="ORF">FEJ81_16110</name>
</gene>
<keyword evidence="4" id="KW-0808">Transferase</keyword>
<dbReference type="Gene3D" id="3.30.565.10">
    <property type="entry name" value="Histidine kinase-like ATPase, C-terminal domain"/>
    <property type="match status" value="1"/>
</dbReference>
<name>A0A4P8WJX6_9EURY</name>
<reference evidence="13" key="1">
    <citation type="submission" date="2019-05" db="EMBL/GenBank/DDBJ databases">
        <title>Genome sequence and methylation pattern of the halophilic Archaeon Natrinema versiforme BOL5-4.</title>
        <authorList>
            <person name="DasSarma P."/>
            <person name="Anton B.P."/>
            <person name="DasSarma S.L."/>
            <person name="Martinez F.L."/>
            <person name="Guzman D."/>
            <person name="Roberts R.J."/>
            <person name="DasSarma S."/>
        </authorList>
    </citation>
    <scope>NUCLEOTIDE SEQUENCE [LARGE SCALE GENOMIC DNA]</scope>
    <source>
        <strain evidence="13">BOL5-4</strain>
    </source>
</reference>
<comment type="catalytic activity">
    <reaction evidence="1">
        <text>ATP + protein L-histidine = ADP + protein N-phospho-L-histidine.</text>
        <dbReference type="EC" id="2.7.13.3"/>
    </reaction>
</comment>
<proteinExistence type="predicted"/>
<dbReference type="GO" id="GO:0030295">
    <property type="term" value="F:protein kinase activator activity"/>
    <property type="evidence" value="ECO:0007669"/>
    <property type="project" value="TreeGrafter"/>
</dbReference>
<dbReference type="CDD" id="cd00082">
    <property type="entry name" value="HisKA"/>
    <property type="match status" value="1"/>
</dbReference>
<dbReference type="InterPro" id="IPR050351">
    <property type="entry name" value="BphY/WalK/GraS-like"/>
</dbReference>
<dbReference type="InterPro" id="IPR003661">
    <property type="entry name" value="HisK_dim/P_dom"/>
</dbReference>
<dbReference type="Pfam" id="PF02518">
    <property type="entry name" value="HATPase_c"/>
    <property type="match status" value="1"/>
</dbReference>
<dbReference type="InterPro" id="IPR003594">
    <property type="entry name" value="HATPase_dom"/>
</dbReference>
<dbReference type="InterPro" id="IPR036890">
    <property type="entry name" value="HATPase_C_sf"/>
</dbReference>
<feature type="transmembrane region" description="Helical" evidence="10">
    <location>
        <begin position="296"/>
        <end position="314"/>
    </location>
</feature>
<evidence type="ECO:0000256" key="5">
    <source>
        <dbReference type="ARBA" id="ARBA00022741"/>
    </source>
</evidence>
<dbReference type="GO" id="GO:0000156">
    <property type="term" value="F:phosphorelay response regulator activity"/>
    <property type="evidence" value="ECO:0007669"/>
    <property type="project" value="TreeGrafter"/>
</dbReference>
<feature type="transmembrane region" description="Helical" evidence="10">
    <location>
        <begin position="258"/>
        <end position="275"/>
    </location>
</feature>
<dbReference type="EMBL" id="CP040330">
    <property type="protein sequence ID" value="QCS43799.1"/>
    <property type="molecule type" value="Genomic_DNA"/>
</dbReference>
<evidence type="ECO:0000313" key="12">
    <source>
        <dbReference type="EMBL" id="QCS43799.1"/>
    </source>
</evidence>
<evidence type="ECO:0000256" key="4">
    <source>
        <dbReference type="ARBA" id="ARBA00022679"/>
    </source>
</evidence>
<feature type="transmembrane region" description="Helical" evidence="10">
    <location>
        <begin position="320"/>
        <end position="339"/>
    </location>
</feature>
<accession>A0A4P8WJX6</accession>
<dbReference type="AlphaFoldDB" id="A0A4P8WJX6"/>
<dbReference type="PRINTS" id="PR00344">
    <property type="entry name" value="BCTRLSENSOR"/>
</dbReference>
<dbReference type="EC" id="2.7.13.3" evidence="2"/>
<evidence type="ECO:0000256" key="3">
    <source>
        <dbReference type="ARBA" id="ARBA00022553"/>
    </source>
</evidence>
<keyword evidence="7" id="KW-0067">ATP-binding</keyword>
<feature type="domain" description="Histidine kinase" evidence="11">
    <location>
        <begin position="368"/>
        <end position="576"/>
    </location>
</feature>
<evidence type="ECO:0000256" key="7">
    <source>
        <dbReference type="ARBA" id="ARBA00022840"/>
    </source>
</evidence>
<sequence length="577" mass="62030">MSVDPHSGASDPAGSDSELGSDTRFRFEPTQFRWAWFAAGVFVLASIGWMHLSIGGPRGTLLFSNLVLTTSAATAAVALGLLAHQSESPNALGWGLTAVGTGLFAAGEFAWMCYELWLGGVPFPGVPDLFYLSDYCFLAAGLLVIAASQHRLGSLLRITLDGLLVAIALLAINWQFVLEPMLTESAAGGATLWVSAAYPTLDIVLGSIAFIVAAHARGPRRVPITLLAAGNLVWAFGDSAFAYLSITGGYVYSELDMIWLAGNLIVMLAALHPAAATPPPEVDRRRYAFRETVAPYAPFLLAMAVTGYAASTASLDPVGLALGVLVLLALVARQSYVFFDAAALSRRLERSEAVLSRRNEELLLLNRIVRHDIRNDMAVVLGWGEELNDRLDDDERAMLERMLDTTRHTVELTETLQAFTELWDTDGDRDTEPTPLETTLTETIERRREAYPDADFAVDGSVPAVTVRANSLLSTVFRNLLNNAVQHNDAAEPRVTIAAASGPETVTIRVSDNGPGIPPARRDAAFGRGEKGLESEGSGVGLYLVDTLVSQYGGDVRIESNERGGAVFVVELQRHSG</sequence>
<dbReference type="InterPro" id="IPR005467">
    <property type="entry name" value="His_kinase_dom"/>
</dbReference>
<dbReference type="PANTHER" id="PTHR42878">
    <property type="entry name" value="TWO-COMPONENT HISTIDINE KINASE"/>
    <property type="match status" value="1"/>
</dbReference>
<dbReference type="SUPFAM" id="SSF55874">
    <property type="entry name" value="ATPase domain of HSP90 chaperone/DNA topoisomerase II/histidine kinase"/>
    <property type="match status" value="1"/>
</dbReference>
<keyword evidence="3" id="KW-0597">Phosphoprotein</keyword>
<evidence type="ECO:0000256" key="2">
    <source>
        <dbReference type="ARBA" id="ARBA00012438"/>
    </source>
</evidence>
<dbReference type="PROSITE" id="PS50109">
    <property type="entry name" value="HIS_KIN"/>
    <property type="match status" value="1"/>
</dbReference>
<protein>
    <recommendedName>
        <fullName evidence="2">histidine kinase</fullName>
        <ecNumber evidence="2">2.7.13.3</ecNumber>
    </recommendedName>
</protein>
<dbReference type="GO" id="GO:0000155">
    <property type="term" value="F:phosphorelay sensor kinase activity"/>
    <property type="evidence" value="ECO:0007669"/>
    <property type="project" value="InterPro"/>
</dbReference>
<keyword evidence="10" id="KW-0812">Transmembrane</keyword>
<keyword evidence="8" id="KW-0902">Two-component regulatory system</keyword>
<evidence type="ECO:0000313" key="13">
    <source>
        <dbReference type="Proteomes" id="UP000302218"/>
    </source>
</evidence>
<dbReference type="PANTHER" id="PTHR42878:SF7">
    <property type="entry name" value="SENSOR HISTIDINE KINASE GLRK"/>
    <property type="match status" value="1"/>
</dbReference>
<dbReference type="CDD" id="cd00075">
    <property type="entry name" value="HATPase"/>
    <property type="match status" value="1"/>
</dbReference>
<dbReference type="InterPro" id="IPR004358">
    <property type="entry name" value="Sig_transdc_His_kin-like_C"/>
</dbReference>
<dbReference type="OrthoDB" id="175115at2157"/>
<evidence type="ECO:0000256" key="8">
    <source>
        <dbReference type="ARBA" id="ARBA00023012"/>
    </source>
</evidence>
<dbReference type="SMART" id="SM00387">
    <property type="entry name" value="HATPase_c"/>
    <property type="match status" value="1"/>
</dbReference>
<feature type="transmembrane region" description="Helical" evidence="10">
    <location>
        <begin position="129"/>
        <end position="148"/>
    </location>
</feature>
<evidence type="ECO:0000256" key="9">
    <source>
        <dbReference type="SAM" id="MobiDB-lite"/>
    </source>
</evidence>
<dbReference type="GO" id="GO:0005524">
    <property type="term" value="F:ATP binding"/>
    <property type="evidence" value="ECO:0007669"/>
    <property type="project" value="UniProtKB-KW"/>
</dbReference>
<dbReference type="Proteomes" id="UP000302218">
    <property type="component" value="Chromosome"/>
</dbReference>
<keyword evidence="6 12" id="KW-0418">Kinase</keyword>